<evidence type="ECO:0000313" key="11">
    <source>
        <dbReference type="Proteomes" id="UP001207582"/>
    </source>
</evidence>
<comment type="caution">
    <text evidence="10">The sequence shown here is derived from an EMBL/GenBank/DDBJ whole genome shotgun (WGS) entry which is preliminary data.</text>
</comment>
<evidence type="ECO:0000256" key="7">
    <source>
        <dbReference type="ARBA" id="ARBA00023136"/>
    </source>
</evidence>
<feature type="transmembrane region" description="Helical" evidence="8">
    <location>
        <begin position="375"/>
        <end position="396"/>
    </location>
</feature>
<feature type="transmembrane region" description="Helical" evidence="8">
    <location>
        <begin position="255"/>
        <end position="273"/>
    </location>
</feature>
<dbReference type="PANTHER" id="PTHR33908:SF3">
    <property type="entry name" value="UNDECAPRENYL PHOSPHATE-ALPHA-4-AMINO-4-DEOXY-L-ARABINOSE ARABINOSYL TRANSFERASE"/>
    <property type="match status" value="1"/>
</dbReference>
<feature type="transmembrane region" description="Helical" evidence="8">
    <location>
        <begin position="80"/>
        <end position="101"/>
    </location>
</feature>
<reference evidence="10 11" key="1">
    <citation type="submission" date="2022-10" db="EMBL/GenBank/DDBJ databases">
        <title>Defluviimonas sp. CAU 1641 isolated from mud.</title>
        <authorList>
            <person name="Kim W."/>
        </authorList>
    </citation>
    <scope>NUCLEOTIDE SEQUENCE [LARGE SCALE GENOMIC DNA]</scope>
    <source>
        <strain evidence="10 11">CAU 1641</strain>
    </source>
</reference>
<feature type="transmembrane region" description="Helical" evidence="8">
    <location>
        <begin position="289"/>
        <end position="308"/>
    </location>
</feature>
<feature type="transmembrane region" description="Helical" evidence="8">
    <location>
        <begin position="165"/>
        <end position="188"/>
    </location>
</feature>
<evidence type="ECO:0000256" key="6">
    <source>
        <dbReference type="ARBA" id="ARBA00022989"/>
    </source>
</evidence>
<dbReference type="Proteomes" id="UP001207582">
    <property type="component" value="Unassembled WGS sequence"/>
</dbReference>
<dbReference type="EC" id="2.4.-.-" evidence="10"/>
<keyword evidence="5 8" id="KW-0812">Transmembrane</keyword>
<feature type="transmembrane region" description="Helical" evidence="8">
    <location>
        <begin position="208"/>
        <end position="234"/>
    </location>
</feature>
<gene>
    <name evidence="10" type="ORF">OM960_05670</name>
</gene>
<dbReference type="GO" id="GO:0016757">
    <property type="term" value="F:glycosyltransferase activity"/>
    <property type="evidence" value="ECO:0007669"/>
    <property type="project" value="UniProtKB-KW"/>
</dbReference>
<sequence>MIRPQSAVWALVLLVILVTLASFRPLLPIDETRYLGVAWEMWLSGDVFHLTRNFDLYTHKPPLLFWLINLVWQFTGVSEFAARLVAPAFGVASALAMAGLARRLWPEDSGVGARSILVLASFTVFLIYASLTLFDTMLTFATILGVGILWRIGQGERGRRLWIAFGLVLALGVYAKGPVIFVHLMPALLTMPLWAPEPPRLSEAGKGFGMALGAGLILVAVWLVPALIGGTAAYREELLWTQSAARVAGGLAHDRPVWFLVALLPILLFPWAWSWRLWPATVRAVRGDAGGRMLAIWAGSGLVLFSLISGKQIHYLIPEFPAVALLMARALGGIERSGRGGSAAAVFPVILGLAALALAVGLIPATGDLAPLMPGWAVALFGLVGIGLGVFGWRLSFTPAHAVFGIGLAAALHVLIVTTGLYAAYDHREISAKLAAAEKGGLAVAEMIYNAEFNFGARLTTPVAVLSGPEALRSWGAAHPEGLLFGPVDRVPVTAEPEDEAFYNGIRYGFWSGATVTSNIRD</sequence>
<dbReference type="InterPro" id="IPR050297">
    <property type="entry name" value="LipidA_mod_glycosyltrf_83"/>
</dbReference>
<name>A0ABT3J068_9RHOB</name>
<dbReference type="EMBL" id="JAPDOG010000004">
    <property type="protein sequence ID" value="MCW3781072.1"/>
    <property type="molecule type" value="Genomic_DNA"/>
</dbReference>
<keyword evidence="7 8" id="KW-0472">Membrane</keyword>
<dbReference type="RefSeq" id="WP_264771335.1">
    <property type="nucleotide sequence ID" value="NZ_JAPDOG010000004.1"/>
</dbReference>
<feature type="transmembrane region" description="Helical" evidence="8">
    <location>
        <begin position="137"/>
        <end position="153"/>
    </location>
</feature>
<proteinExistence type="predicted"/>
<evidence type="ECO:0000256" key="5">
    <source>
        <dbReference type="ARBA" id="ARBA00022692"/>
    </source>
</evidence>
<evidence type="ECO:0000313" key="10">
    <source>
        <dbReference type="EMBL" id="MCW3781072.1"/>
    </source>
</evidence>
<feature type="transmembrane region" description="Helical" evidence="8">
    <location>
        <begin position="402"/>
        <end position="425"/>
    </location>
</feature>
<evidence type="ECO:0000256" key="4">
    <source>
        <dbReference type="ARBA" id="ARBA00022679"/>
    </source>
</evidence>
<dbReference type="InterPro" id="IPR038731">
    <property type="entry name" value="RgtA/B/C-like"/>
</dbReference>
<evidence type="ECO:0000256" key="1">
    <source>
        <dbReference type="ARBA" id="ARBA00004651"/>
    </source>
</evidence>
<keyword evidence="11" id="KW-1185">Reference proteome</keyword>
<evidence type="ECO:0000256" key="3">
    <source>
        <dbReference type="ARBA" id="ARBA00022676"/>
    </source>
</evidence>
<keyword evidence="6 8" id="KW-1133">Transmembrane helix</keyword>
<evidence type="ECO:0000259" key="9">
    <source>
        <dbReference type="Pfam" id="PF13231"/>
    </source>
</evidence>
<keyword evidence="4 10" id="KW-0808">Transferase</keyword>
<keyword evidence="3 10" id="KW-0328">Glycosyltransferase</keyword>
<feature type="transmembrane region" description="Helical" evidence="8">
    <location>
        <begin position="340"/>
        <end position="363"/>
    </location>
</feature>
<organism evidence="10 11">
    <name type="scientific">Defluviimonas salinarum</name>
    <dbReference type="NCBI Taxonomy" id="2992147"/>
    <lineage>
        <taxon>Bacteria</taxon>
        <taxon>Pseudomonadati</taxon>
        <taxon>Pseudomonadota</taxon>
        <taxon>Alphaproteobacteria</taxon>
        <taxon>Rhodobacterales</taxon>
        <taxon>Paracoccaceae</taxon>
        <taxon>Albidovulum</taxon>
    </lineage>
</organism>
<evidence type="ECO:0000256" key="8">
    <source>
        <dbReference type="SAM" id="Phobius"/>
    </source>
</evidence>
<protein>
    <submittedName>
        <fullName evidence="10">Glycosyltransferase family 39 protein</fullName>
        <ecNumber evidence="10">2.4.-.-</ecNumber>
    </submittedName>
</protein>
<accession>A0ABT3J068</accession>
<keyword evidence="2" id="KW-1003">Cell membrane</keyword>
<evidence type="ECO:0000256" key="2">
    <source>
        <dbReference type="ARBA" id="ARBA00022475"/>
    </source>
</evidence>
<feature type="transmembrane region" description="Helical" evidence="8">
    <location>
        <begin position="113"/>
        <end position="131"/>
    </location>
</feature>
<feature type="domain" description="Glycosyltransferase RgtA/B/C/D-like" evidence="9">
    <location>
        <begin position="59"/>
        <end position="222"/>
    </location>
</feature>
<comment type="subcellular location">
    <subcellularLocation>
        <location evidence="1">Cell membrane</location>
        <topology evidence="1">Multi-pass membrane protein</topology>
    </subcellularLocation>
</comment>
<dbReference type="Pfam" id="PF13231">
    <property type="entry name" value="PMT_2"/>
    <property type="match status" value="1"/>
</dbReference>
<dbReference type="PANTHER" id="PTHR33908">
    <property type="entry name" value="MANNOSYLTRANSFERASE YKCB-RELATED"/>
    <property type="match status" value="1"/>
</dbReference>